<evidence type="ECO:0000313" key="3">
    <source>
        <dbReference type="Proteomes" id="UP000198948"/>
    </source>
</evidence>
<keyword evidence="1" id="KW-0472">Membrane</keyword>
<dbReference type="OrthoDB" id="2085113at2"/>
<dbReference type="EMBL" id="FOHA01000008">
    <property type="protein sequence ID" value="SER85887.1"/>
    <property type="molecule type" value="Genomic_DNA"/>
</dbReference>
<evidence type="ECO:0000256" key="1">
    <source>
        <dbReference type="SAM" id="Phobius"/>
    </source>
</evidence>
<name>A0A1H9SLU1_9LACT</name>
<feature type="transmembrane region" description="Helical" evidence="1">
    <location>
        <begin position="235"/>
        <end position="252"/>
    </location>
</feature>
<feature type="transmembrane region" description="Helical" evidence="1">
    <location>
        <begin position="64"/>
        <end position="83"/>
    </location>
</feature>
<proteinExistence type="predicted"/>
<feature type="transmembrane region" description="Helical" evidence="1">
    <location>
        <begin position="117"/>
        <end position="134"/>
    </location>
</feature>
<keyword evidence="1" id="KW-0812">Transmembrane</keyword>
<protein>
    <recommendedName>
        <fullName evidence="4">Oligosaccharide repeat unit polymerase</fullName>
    </recommendedName>
</protein>
<feature type="transmembrane region" description="Helical" evidence="1">
    <location>
        <begin position="9"/>
        <end position="27"/>
    </location>
</feature>
<evidence type="ECO:0008006" key="4">
    <source>
        <dbReference type="Google" id="ProtNLM"/>
    </source>
</evidence>
<feature type="transmembrane region" description="Helical" evidence="1">
    <location>
        <begin position="206"/>
        <end position="223"/>
    </location>
</feature>
<dbReference type="STRING" id="142588.SAMN04488559_10812"/>
<sequence>MVDDKQLKIYNILFFGAYITFVTYYFLKLTMLGNYLKSVDYLLLVGILLLISSFLFIKKIKKSQLFYFGTLLAILVVATLYAKGNYQKWVDPRLFFSLLFLLGLKPQNIESIVKTSFYTKLILCIIVFFITKQLNLQNEIMYFRDGSIFRENFIFSHPNSLGLVAMSLSFEFLYIHRFTKIKNLFLYLIIFILNYVIYQFCYSRSSYMSVIILLFLLSFHELLKLRFLSRVTQYVPYIFPAFSLYWAVNYHLNSWFYPFLDNVLSGRVRLSNYFYKEYGISFLGYPIEIISTEIASKIRFQMTYVLDSAYIRILLQYGVIVFVLLVVGMSLKIRSLYRNSLYREVIFLFVCLVYSLFEIYPYNVFVCFLPMLLLVEPKKGVN</sequence>
<keyword evidence="3" id="KW-1185">Reference proteome</keyword>
<feature type="transmembrane region" description="Helical" evidence="1">
    <location>
        <begin position="309"/>
        <end position="333"/>
    </location>
</feature>
<accession>A0A1H9SLU1</accession>
<reference evidence="2 3" key="1">
    <citation type="submission" date="2016-10" db="EMBL/GenBank/DDBJ databases">
        <authorList>
            <person name="de Groot N.N."/>
        </authorList>
    </citation>
    <scope>NUCLEOTIDE SEQUENCE [LARGE SCALE GENOMIC DNA]</scope>
    <source>
        <strain evidence="2 3">DSM 13760</strain>
    </source>
</reference>
<dbReference type="AlphaFoldDB" id="A0A1H9SLU1"/>
<evidence type="ECO:0000313" key="2">
    <source>
        <dbReference type="EMBL" id="SER85887.1"/>
    </source>
</evidence>
<dbReference type="Proteomes" id="UP000198948">
    <property type="component" value="Unassembled WGS sequence"/>
</dbReference>
<gene>
    <name evidence="2" type="ORF">SAMN04488559_10812</name>
</gene>
<organism evidence="2 3">
    <name type="scientific">Isobaculum melis</name>
    <dbReference type="NCBI Taxonomy" id="142588"/>
    <lineage>
        <taxon>Bacteria</taxon>
        <taxon>Bacillati</taxon>
        <taxon>Bacillota</taxon>
        <taxon>Bacilli</taxon>
        <taxon>Lactobacillales</taxon>
        <taxon>Carnobacteriaceae</taxon>
        <taxon>Isobaculum</taxon>
    </lineage>
</organism>
<dbReference type="RefSeq" id="WP_092651948.1">
    <property type="nucleotide sequence ID" value="NZ_FOHA01000008.1"/>
</dbReference>
<keyword evidence="1" id="KW-1133">Transmembrane helix</keyword>
<feature type="transmembrane region" description="Helical" evidence="1">
    <location>
        <begin position="39"/>
        <end position="57"/>
    </location>
</feature>
<feature type="transmembrane region" description="Helical" evidence="1">
    <location>
        <begin position="184"/>
        <end position="200"/>
    </location>
</feature>
<feature type="transmembrane region" description="Helical" evidence="1">
    <location>
        <begin position="345"/>
        <end position="373"/>
    </location>
</feature>